<dbReference type="Proteomes" id="UP001143910">
    <property type="component" value="Unassembled WGS sequence"/>
</dbReference>
<evidence type="ECO:0000313" key="2">
    <source>
        <dbReference type="Proteomes" id="UP001143910"/>
    </source>
</evidence>
<accession>A0ACC1NCM3</accession>
<gene>
    <name evidence="1" type="ORF">NQ176_g4780</name>
</gene>
<keyword evidence="2" id="KW-1185">Reference proteome</keyword>
<comment type="caution">
    <text evidence="1">The sequence shown here is derived from an EMBL/GenBank/DDBJ whole genome shotgun (WGS) entry which is preliminary data.</text>
</comment>
<organism evidence="1 2">
    <name type="scientific">Zarea fungicola</name>
    <dbReference type="NCBI Taxonomy" id="93591"/>
    <lineage>
        <taxon>Eukaryota</taxon>
        <taxon>Fungi</taxon>
        <taxon>Dikarya</taxon>
        <taxon>Ascomycota</taxon>
        <taxon>Pezizomycotina</taxon>
        <taxon>Sordariomycetes</taxon>
        <taxon>Hypocreomycetidae</taxon>
        <taxon>Hypocreales</taxon>
        <taxon>Cordycipitaceae</taxon>
        <taxon>Zarea</taxon>
    </lineage>
</organism>
<sequence length="296" mass="33466">MKFKTIARRWHRITQQATNVPYAFVQDRMKEGAYQPCYVSKHVQQVTKDDTMKMDPGAEDAIKWTASVMYAGGADTTVSVISGFVLAMVMFPEVQKKAQKEIDTVIGSSRLPELQDQGQLPYISAVVKEALRWFPIAPMGTPHAADDDIHYKEYIIPKGSLILTATWWFQNDPQVYVNPSAFEPERFIAPRNEPDPIETVFGSGRRICPGKYLADMSLFWTISRILAVFDIRQAVDESGMPIEATRHLQPGLITHPEEFPFNIVVRSPAHAKLVENIEKSLPLQSGDDKLLNFQGW</sequence>
<protein>
    <submittedName>
        <fullName evidence="1">Uncharacterized protein</fullName>
    </submittedName>
</protein>
<name>A0ACC1NCM3_9HYPO</name>
<proteinExistence type="predicted"/>
<dbReference type="EMBL" id="JANJQO010000549">
    <property type="protein sequence ID" value="KAJ2976720.1"/>
    <property type="molecule type" value="Genomic_DNA"/>
</dbReference>
<evidence type="ECO:0000313" key="1">
    <source>
        <dbReference type="EMBL" id="KAJ2976720.1"/>
    </source>
</evidence>
<reference evidence="1" key="1">
    <citation type="submission" date="2022-08" db="EMBL/GenBank/DDBJ databases">
        <title>Genome Sequence of Lecanicillium fungicola.</title>
        <authorList>
            <person name="Buettner E."/>
        </authorList>
    </citation>
    <scope>NUCLEOTIDE SEQUENCE</scope>
    <source>
        <strain evidence="1">Babe33</strain>
    </source>
</reference>